<dbReference type="Proteomes" id="UP001239111">
    <property type="component" value="Chromosome 2"/>
</dbReference>
<accession>A0ACC2P266</accession>
<dbReference type="EMBL" id="CM056742">
    <property type="protein sequence ID" value="KAJ8677664.1"/>
    <property type="molecule type" value="Genomic_DNA"/>
</dbReference>
<protein>
    <submittedName>
        <fullName evidence="1">Uncharacterized protein</fullName>
    </submittedName>
</protein>
<gene>
    <name evidence="1" type="ORF">QAD02_013451</name>
</gene>
<proteinExistence type="predicted"/>
<evidence type="ECO:0000313" key="1">
    <source>
        <dbReference type="EMBL" id="KAJ8677664.1"/>
    </source>
</evidence>
<reference evidence="1" key="1">
    <citation type="submission" date="2023-04" db="EMBL/GenBank/DDBJ databases">
        <title>A chromosome-level genome assembly of the parasitoid wasp Eretmocerus hayati.</title>
        <authorList>
            <person name="Zhong Y."/>
            <person name="Liu S."/>
            <person name="Liu Y."/>
        </authorList>
    </citation>
    <scope>NUCLEOTIDE SEQUENCE</scope>
    <source>
        <strain evidence="1">ZJU_SS_LIU_2023</strain>
    </source>
</reference>
<evidence type="ECO:0000313" key="2">
    <source>
        <dbReference type="Proteomes" id="UP001239111"/>
    </source>
</evidence>
<organism evidence="1 2">
    <name type="scientific">Eretmocerus hayati</name>
    <dbReference type="NCBI Taxonomy" id="131215"/>
    <lineage>
        <taxon>Eukaryota</taxon>
        <taxon>Metazoa</taxon>
        <taxon>Ecdysozoa</taxon>
        <taxon>Arthropoda</taxon>
        <taxon>Hexapoda</taxon>
        <taxon>Insecta</taxon>
        <taxon>Pterygota</taxon>
        <taxon>Neoptera</taxon>
        <taxon>Endopterygota</taxon>
        <taxon>Hymenoptera</taxon>
        <taxon>Apocrita</taxon>
        <taxon>Proctotrupomorpha</taxon>
        <taxon>Chalcidoidea</taxon>
        <taxon>Aphelinidae</taxon>
        <taxon>Aphelininae</taxon>
        <taxon>Eretmocerus</taxon>
    </lineage>
</organism>
<keyword evidence="2" id="KW-1185">Reference proteome</keyword>
<sequence>MDSVPNEHVPSLPISESQTLDNLQRTVRLKRLAEVKRRAEELESKAQREMRLAERRAYDEDKSLTRKKSYSQPSIQHITLPSLIRPNLKVDLILGDTNSIPEQRAKLRALGAPEQRDLPSRKQRAYDSRSETERVSLNSCPHDGTTIPLHAKSLRTIHSITSSFKKACHRDISSQQHEQNHDPSGSPTCPQSLEMRKNNDEKPPTSLNSRNSGSSQIRSSQNIRLHYTTTPSISSDVPLISNHIATLESGEHVRVTPMIDIARKEHNSNHETENPSQLASRKRRSQNSDCEISSTKRHCDAIVTSASDHHYFPQHSRSSVPQGAEAHCDNLAQSPGVLQMDGFFQPTDSQNISLHYTPPSTDPNVTPLQSLHTVDKSIPQPHDQATSLEVKDENRFNAIYGKAVNSFCEFPCEICTELCYRSHTILVKPSKAYLPNSL</sequence>
<comment type="caution">
    <text evidence="1">The sequence shown here is derived from an EMBL/GenBank/DDBJ whole genome shotgun (WGS) entry which is preliminary data.</text>
</comment>
<name>A0ACC2P266_9HYME</name>